<dbReference type="PANTHER" id="PTHR43630:SF2">
    <property type="entry name" value="GLYCOSYLTRANSFERASE"/>
    <property type="match status" value="1"/>
</dbReference>
<evidence type="ECO:0000259" key="3">
    <source>
        <dbReference type="Pfam" id="PF00535"/>
    </source>
</evidence>
<gene>
    <name evidence="4" type="ORF">J2X05_000669</name>
</gene>
<keyword evidence="2" id="KW-0812">Transmembrane</keyword>
<sequence length="304" mass="34461">MKNSKNGISFIIPAKDEEAEIPVTIQAIQQFASGLTYEIIVINHNSSDRTGAIAESLGARVFDKVGGTIGAARNFGAEKSIYNVLIFVDADVSVSYEWQQEIRAVLDKIGNNYLYMTGSHCVPPSNGSWLEKYWFSSFSQDVTTTHLGTGHMIMSSKLFEEVGGFSEELRTGEDYDICQRAKSIGATLENNPRLLVFHRDYPQNIVDFFKRERWHGRGDAQNLNAFFSSKVSVSALSHAVFHVFFLLALFFSDSSTVKIFTFMCLFLIPFLAARYKFKNIKFSVFMLNTMVFYVYFWARLCSVF</sequence>
<dbReference type="SUPFAM" id="SSF53448">
    <property type="entry name" value="Nucleotide-diphospho-sugar transferases"/>
    <property type="match status" value="1"/>
</dbReference>
<accession>A0ABU1UU10</accession>
<evidence type="ECO:0000256" key="2">
    <source>
        <dbReference type="SAM" id="Phobius"/>
    </source>
</evidence>
<dbReference type="Gene3D" id="3.90.550.10">
    <property type="entry name" value="Spore Coat Polysaccharide Biosynthesis Protein SpsA, Chain A"/>
    <property type="match status" value="1"/>
</dbReference>
<feature type="domain" description="Glycosyltransferase 2-like" evidence="3">
    <location>
        <begin position="9"/>
        <end position="131"/>
    </location>
</feature>
<name>A0ABU1UU10_9GAMM</name>
<proteinExistence type="inferred from homology"/>
<dbReference type="EMBL" id="JAVDVX010000001">
    <property type="protein sequence ID" value="MDR7088666.1"/>
    <property type="molecule type" value="Genomic_DNA"/>
</dbReference>
<comment type="similarity">
    <text evidence="1">Belongs to the glycosyltransferase 2 family. WaaE/KdtX subfamily.</text>
</comment>
<keyword evidence="5" id="KW-1185">Reference proteome</keyword>
<evidence type="ECO:0000313" key="5">
    <source>
        <dbReference type="Proteomes" id="UP001253595"/>
    </source>
</evidence>
<organism evidence="4 5">
    <name type="scientific">Cellvibrio fibrivorans</name>
    <dbReference type="NCBI Taxonomy" id="126350"/>
    <lineage>
        <taxon>Bacteria</taxon>
        <taxon>Pseudomonadati</taxon>
        <taxon>Pseudomonadota</taxon>
        <taxon>Gammaproteobacteria</taxon>
        <taxon>Cellvibrionales</taxon>
        <taxon>Cellvibrionaceae</taxon>
        <taxon>Cellvibrio</taxon>
    </lineage>
</organism>
<dbReference type="Proteomes" id="UP001253595">
    <property type="component" value="Unassembled WGS sequence"/>
</dbReference>
<keyword evidence="2" id="KW-1133">Transmembrane helix</keyword>
<dbReference type="RefSeq" id="WP_310068582.1">
    <property type="nucleotide sequence ID" value="NZ_JAVDVX010000001.1"/>
</dbReference>
<protein>
    <submittedName>
        <fullName evidence="4">Glycosyltransferase involved in cell wall biosynthesis</fullName>
    </submittedName>
</protein>
<dbReference type="InterPro" id="IPR001173">
    <property type="entry name" value="Glyco_trans_2-like"/>
</dbReference>
<dbReference type="InterPro" id="IPR029044">
    <property type="entry name" value="Nucleotide-diphossugar_trans"/>
</dbReference>
<feature type="transmembrane region" description="Helical" evidence="2">
    <location>
        <begin position="282"/>
        <end position="298"/>
    </location>
</feature>
<evidence type="ECO:0000256" key="1">
    <source>
        <dbReference type="ARBA" id="ARBA00038494"/>
    </source>
</evidence>
<comment type="caution">
    <text evidence="4">The sequence shown here is derived from an EMBL/GenBank/DDBJ whole genome shotgun (WGS) entry which is preliminary data.</text>
</comment>
<evidence type="ECO:0000313" key="4">
    <source>
        <dbReference type="EMBL" id="MDR7088666.1"/>
    </source>
</evidence>
<dbReference type="Pfam" id="PF00535">
    <property type="entry name" value="Glycos_transf_2"/>
    <property type="match status" value="1"/>
</dbReference>
<reference evidence="4 5" key="1">
    <citation type="submission" date="2023-07" db="EMBL/GenBank/DDBJ databases">
        <title>Sorghum-associated microbial communities from plants grown in Nebraska, USA.</title>
        <authorList>
            <person name="Schachtman D."/>
        </authorList>
    </citation>
    <scope>NUCLEOTIDE SEQUENCE [LARGE SCALE GENOMIC DNA]</scope>
    <source>
        <strain evidence="4 5">BE190</strain>
    </source>
</reference>
<keyword evidence="2" id="KW-0472">Membrane</keyword>
<dbReference type="PANTHER" id="PTHR43630">
    <property type="entry name" value="POLY-BETA-1,6-N-ACETYL-D-GLUCOSAMINE SYNTHASE"/>
    <property type="match status" value="1"/>
</dbReference>
<feature type="transmembrane region" description="Helical" evidence="2">
    <location>
        <begin position="257"/>
        <end position="275"/>
    </location>
</feature>